<keyword evidence="3" id="KW-0560">Oxidoreductase</keyword>
<keyword evidence="6" id="KW-0472">Membrane</keyword>
<accession>A0A1G2PTK5</accession>
<gene>
    <name evidence="8" type="ORF">A3A97_00555</name>
</gene>
<name>A0A1G2PTK5_9BACT</name>
<evidence type="ECO:0000256" key="2">
    <source>
        <dbReference type="ARBA" id="ARBA00022729"/>
    </source>
</evidence>
<evidence type="ECO:0000259" key="7">
    <source>
        <dbReference type="PROSITE" id="PS51352"/>
    </source>
</evidence>
<sequence length="244" mass="26116">MPEIRLSISTPASVIIGAAIIAGAILYTDSPLNFRLRGYDVNNTSNPSPSVGQPNPSQVGGEIPVVADVTAGNLPFLGDANAPVEVVEWADFQCPFCGKFYSEVEGQIIKDYVNTGKVKFAYRDFAFLGDESKWAANAARCANDQGKFWQYHDYLFNNQNGENQGAFSKENLKKFAATLGLNTSKFNSCVDADTHATEVEADVQAGQSVGVNGTPATFVNGKLLSGAQPYDQFKQAIEAALAGN</sequence>
<comment type="similarity">
    <text evidence="1">Belongs to the thioredoxin family. DsbA subfamily.</text>
</comment>
<dbReference type="InterPro" id="IPR036249">
    <property type="entry name" value="Thioredoxin-like_sf"/>
</dbReference>
<keyword evidence="6" id="KW-1133">Transmembrane helix</keyword>
<dbReference type="Pfam" id="PF13462">
    <property type="entry name" value="Thioredoxin_4"/>
    <property type="match status" value="1"/>
</dbReference>
<dbReference type="PANTHER" id="PTHR13887:SF14">
    <property type="entry name" value="DISULFIDE BOND FORMATION PROTEIN D"/>
    <property type="match status" value="1"/>
</dbReference>
<evidence type="ECO:0000256" key="1">
    <source>
        <dbReference type="ARBA" id="ARBA00005791"/>
    </source>
</evidence>
<organism evidence="8 9">
    <name type="scientific">Candidatus Terrybacteria bacterium RIFCSPLOWO2_01_FULL_40_23</name>
    <dbReference type="NCBI Taxonomy" id="1802366"/>
    <lineage>
        <taxon>Bacteria</taxon>
        <taxon>Candidatus Terryibacteriota</taxon>
    </lineage>
</organism>
<evidence type="ECO:0000256" key="6">
    <source>
        <dbReference type="SAM" id="Phobius"/>
    </source>
</evidence>
<keyword evidence="6" id="KW-0812">Transmembrane</keyword>
<evidence type="ECO:0000256" key="4">
    <source>
        <dbReference type="ARBA" id="ARBA00023157"/>
    </source>
</evidence>
<protein>
    <recommendedName>
        <fullName evidence="7">Thioredoxin domain-containing protein</fullName>
    </recommendedName>
</protein>
<dbReference type="EMBL" id="MHSW01000019">
    <property type="protein sequence ID" value="OHA51686.1"/>
    <property type="molecule type" value="Genomic_DNA"/>
</dbReference>
<evidence type="ECO:0000313" key="8">
    <source>
        <dbReference type="EMBL" id="OHA51686.1"/>
    </source>
</evidence>
<dbReference type="Gene3D" id="3.40.30.10">
    <property type="entry name" value="Glutaredoxin"/>
    <property type="match status" value="1"/>
</dbReference>
<dbReference type="SUPFAM" id="SSF52833">
    <property type="entry name" value="Thioredoxin-like"/>
    <property type="match status" value="1"/>
</dbReference>
<dbReference type="GO" id="GO:0016491">
    <property type="term" value="F:oxidoreductase activity"/>
    <property type="evidence" value="ECO:0007669"/>
    <property type="project" value="UniProtKB-KW"/>
</dbReference>
<proteinExistence type="inferred from homology"/>
<evidence type="ECO:0000313" key="9">
    <source>
        <dbReference type="Proteomes" id="UP000176951"/>
    </source>
</evidence>
<feature type="transmembrane region" description="Helical" evidence="6">
    <location>
        <begin position="6"/>
        <end position="27"/>
    </location>
</feature>
<dbReference type="InterPro" id="IPR012336">
    <property type="entry name" value="Thioredoxin-like_fold"/>
</dbReference>
<dbReference type="Proteomes" id="UP000176951">
    <property type="component" value="Unassembled WGS sequence"/>
</dbReference>
<dbReference type="AlphaFoldDB" id="A0A1G2PTK5"/>
<evidence type="ECO:0000256" key="3">
    <source>
        <dbReference type="ARBA" id="ARBA00023002"/>
    </source>
</evidence>
<dbReference type="InterPro" id="IPR013766">
    <property type="entry name" value="Thioredoxin_domain"/>
</dbReference>
<keyword evidence="5" id="KW-0676">Redox-active center</keyword>
<feature type="domain" description="Thioredoxin" evidence="7">
    <location>
        <begin position="49"/>
        <end position="242"/>
    </location>
</feature>
<dbReference type="PANTHER" id="PTHR13887">
    <property type="entry name" value="GLUTATHIONE S-TRANSFERASE KAPPA"/>
    <property type="match status" value="1"/>
</dbReference>
<keyword evidence="2" id="KW-0732">Signal</keyword>
<keyword evidence="4" id="KW-1015">Disulfide bond</keyword>
<reference evidence="8 9" key="1">
    <citation type="journal article" date="2016" name="Nat. Commun.">
        <title>Thousands of microbial genomes shed light on interconnected biogeochemical processes in an aquifer system.</title>
        <authorList>
            <person name="Anantharaman K."/>
            <person name="Brown C.T."/>
            <person name="Hug L.A."/>
            <person name="Sharon I."/>
            <person name="Castelle C.J."/>
            <person name="Probst A.J."/>
            <person name="Thomas B.C."/>
            <person name="Singh A."/>
            <person name="Wilkins M.J."/>
            <person name="Karaoz U."/>
            <person name="Brodie E.L."/>
            <person name="Williams K.H."/>
            <person name="Hubbard S.S."/>
            <person name="Banfield J.F."/>
        </authorList>
    </citation>
    <scope>NUCLEOTIDE SEQUENCE [LARGE SCALE GENOMIC DNA]</scope>
</reference>
<comment type="caution">
    <text evidence="8">The sequence shown here is derived from an EMBL/GenBank/DDBJ whole genome shotgun (WGS) entry which is preliminary data.</text>
</comment>
<dbReference type="PROSITE" id="PS51352">
    <property type="entry name" value="THIOREDOXIN_2"/>
    <property type="match status" value="1"/>
</dbReference>
<evidence type="ECO:0000256" key="5">
    <source>
        <dbReference type="ARBA" id="ARBA00023284"/>
    </source>
</evidence>